<sequence length="1227" mass="131049">MVVERVRGLELHHSQTGAQQPRWRPRIFPRRGNGTPGGSGVCVYCLGRRRDADVRAGFERKGNCGMRGRGNGNAVESSRAAGVVFAVEACPPRRRVRKSPREELEAAGIGGIVGRASCRAASGLSTWDVRFPRSAKAPEQKSSSRRRQQQRGPPPHRHPPLLGIGSGSSVHGPAGISCSRRSSVYAQLVAIPYMYCQPLSVFCCACREGFAGIAESLRGVVHSAAGSILTVNSSRSAVHLGSEFVGLKLPVLSIGYTNTIAIGPLNTPPGDNSAKFITRRTWVDDIASKLFTSQYKIRLGGGLAVLRALQAQTDQCGILPELHKPEDLILRPHNSLSSNLSFCVLAASGGPSDVSDQNCACGAPRVLICSSIFRVASGDAVVFFAAFSNEYRQSFRSIASNPSGNFVICFRHVLTMIDKERSPSLFYGRLYTTKVPRKQEMYNYATCRNQRRILPRKGCQARFAQYRPQAVDYFSGISKKGFRFTDAGEEGQNPRADTLERTDGDKTPIFAVFLGASGAGANAAARAREKIEVDKSLSSEVRKGKTMQRNKTDQFGSAAECGRRKARDPVVVATNEYVFGYAQFHAERALEFGLGDGPGHEGVVNGGPHRGAAVQVAGTSVPGVEAAVLEMQLHLVLGLCATGNDAQGPGTVTIGDVQIDLLLGNSTKTAGCDGGGSGAAWGGGASHSVGGPRGIRNFGSKRRGKVKNHRGIKNMASGDQFGSQNRMRDEGAPRERREDAQQGGEGAERREGGRENAWCEMEKRKTHSGNSAGDSGVRSTKLRFGLPLGDRSSIPGLAAVCRASAAISPPPDDANDDFILGHTGAVAARDALLVPPASVLSGDDVALNNGPRPDVNDHSELEYLNEYPVPLMTPLNFIDRRSPLAPAFPRWQLWAPHAKHENDDAGQTGGFFVLHANHDDTAGDLVEQVAAASCGAGGRVRSEDGARHKRDDAPYGPAPSAPLSGESEDEWLPPPFHFPSPSLTDEVLSSPEFGTTVLNSPQRADPAIRPHERRGHEQLLRRVRATLARSPPRTTRATSWASPSAALSPSLSGAPYSSAAAGDCGGAVSARARPNPQQGRVPVPSPTEETARPTSTNRWQLARPMMPPMPATSSSSRGDFLTRLRGGQASTVNTTPAALEDSTAFSFPRPRMPQFPRPTPAPPHHRPSAQTPRERRHAAAVLGSRRRPPSRRVSHCPAAGRYADANGAAAPQSGCDAARVLAHARRP</sequence>
<organism evidence="2 3">
    <name type="scientific">Mycena metata</name>
    <dbReference type="NCBI Taxonomy" id="1033252"/>
    <lineage>
        <taxon>Eukaryota</taxon>
        <taxon>Fungi</taxon>
        <taxon>Dikarya</taxon>
        <taxon>Basidiomycota</taxon>
        <taxon>Agaricomycotina</taxon>
        <taxon>Agaricomycetes</taxon>
        <taxon>Agaricomycetidae</taxon>
        <taxon>Agaricales</taxon>
        <taxon>Marasmiineae</taxon>
        <taxon>Mycenaceae</taxon>
        <taxon>Mycena</taxon>
    </lineage>
</organism>
<feature type="region of interest" description="Disordered" evidence="1">
    <location>
        <begin position="993"/>
        <end position="1198"/>
    </location>
</feature>
<feature type="compositionally biased region" description="Basic and acidic residues" evidence="1">
    <location>
        <begin position="940"/>
        <end position="953"/>
    </location>
</feature>
<comment type="caution">
    <text evidence="2">The sequence shown here is derived from an EMBL/GenBank/DDBJ whole genome shotgun (WGS) entry which is preliminary data.</text>
</comment>
<evidence type="ECO:0000313" key="2">
    <source>
        <dbReference type="EMBL" id="KAJ7783354.1"/>
    </source>
</evidence>
<reference evidence="2" key="1">
    <citation type="submission" date="2023-03" db="EMBL/GenBank/DDBJ databases">
        <title>Massive genome expansion in bonnet fungi (Mycena s.s.) driven by repeated elements and novel gene families across ecological guilds.</title>
        <authorList>
            <consortium name="Lawrence Berkeley National Laboratory"/>
            <person name="Harder C.B."/>
            <person name="Miyauchi S."/>
            <person name="Viragh M."/>
            <person name="Kuo A."/>
            <person name="Thoen E."/>
            <person name="Andreopoulos B."/>
            <person name="Lu D."/>
            <person name="Skrede I."/>
            <person name="Drula E."/>
            <person name="Henrissat B."/>
            <person name="Morin E."/>
            <person name="Kohler A."/>
            <person name="Barry K."/>
            <person name="LaButti K."/>
            <person name="Morin E."/>
            <person name="Salamov A."/>
            <person name="Lipzen A."/>
            <person name="Mereny Z."/>
            <person name="Hegedus B."/>
            <person name="Baldrian P."/>
            <person name="Stursova M."/>
            <person name="Weitz H."/>
            <person name="Taylor A."/>
            <person name="Grigoriev I.V."/>
            <person name="Nagy L.G."/>
            <person name="Martin F."/>
            <person name="Kauserud H."/>
        </authorList>
    </citation>
    <scope>NUCLEOTIDE SEQUENCE</scope>
    <source>
        <strain evidence="2">CBHHK182m</strain>
    </source>
</reference>
<feature type="compositionally biased region" description="Basic residues" evidence="1">
    <location>
        <begin position="143"/>
        <end position="159"/>
    </location>
</feature>
<keyword evidence="3" id="KW-1185">Reference proteome</keyword>
<feature type="region of interest" description="Disordered" evidence="1">
    <location>
        <begin position="12"/>
        <end position="31"/>
    </location>
</feature>
<feature type="compositionally biased region" description="Basic and acidic residues" evidence="1">
    <location>
        <begin position="1006"/>
        <end position="1020"/>
    </location>
</feature>
<name>A0AAD7P170_9AGAR</name>
<proteinExistence type="predicted"/>
<feature type="region of interest" description="Disordered" evidence="1">
    <location>
        <begin position="682"/>
        <end position="757"/>
    </location>
</feature>
<feature type="compositionally biased region" description="Basic residues" evidence="1">
    <location>
        <begin position="1174"/>
        <end position="1194"/>
    </location>
</feature>
<dbReference type="AlphaFoldDB" id="A0AAD7P170"/>
<feature type="region of interest" description="Disordered" evidence="1">
    <location>
        <begin position="131"/>
        <end position="165"/>
    </location>
</feature>
<dbReference type="EMBL" id="JARKIB010000003">
    <property type="protein sequence ID" value="KAJ7783354.1"/>
    <property type="molecule type" value="Genomic_DNA"/>
</dbReference>
<feature type="compositionally biased region" description="Basic residues" evidence="1">
    <location>
        <begin position="699"/>
        <end position="712"/>
    </location>
</feature>
<feature type="compositionally biased region" description="Pro residues" evidence="1">
    <location>
        <begin position="1150"/>
        <end position="1162"/>
    </location>
</feature>
<protein>
    <submittedName>
        <fullName evidence="2">Uncharacterized protein</fullName>
    </submittedName>
</protein>
<dbReference type="Proteomes" id="UP001215598">
    <property type="component" value="Unassembled WGS sequence"/>
</dbReference>
<feature type="compositionally biased region" description="Basic and acidic residues" evidence="1">
    <location>
        <begin position="726"/>
        <end position="754"/>
    </location>
</feature>
<gene>
    <name evidence="2" type="ORF">B0H16DRAFT_1447454</name>
</gene>
<feature type="compositionally biased region" description="Polar residues" evidence="1">
    <location>
        <begin position="993"/>
        <end position="1002"/>
    </location>
</feature>
<feature type="compositionally biased region" description="Low complexity" evidence="1">
    <location>
        <begin position="1037"/>
        <end position="1061"/>
    </location>
</feature>
<evidence type="ECO:0000256" key="1">
    <source>
        <dbReference type="SAM" id="MobiDB-lite"/>
    </source>
</evidence>
<evidence type="ECO:0000313" key="3">
    <source>
        <dbReference type="Proteomes" id="UP001215598"/>
    </source>
</evidence>
<feature type="region of interest" description="Disordered" evidence="1">
    <location>
        <begin position="936"/>
        <end position="973"/>
    </location>
</feature>
<accession>A0AAD7P170</accession>